<dbReference type="EMBL" id="PPXC01000022">
    <property type="protein sequence ID" value="POH71782.1"/>
    <property type="molecule type" value="Genomic_DNA"/>
</dbReference>
<keyword evidence="4 6" id="KW-1133">Transmembrane helix</keyword>
<sequence length="313" mass="31992">MVGRAGVWRWLEPLAGAAVLAALVWKMGAGPFLDGFKAVNVQALVAAAAITLATTVCCAWRWRLVARGLGFEIPLGGAIAAYYRSQFLNSVLPGGVLGDVHRGVKHGQESGQAGRGLRAVVWERAAGQTVQLILAVGLLALLPSAVHQLSAFLAVVLLAVVSATLFALHWRSVAGTRWWARALRASAADIRSGVLNWSTAPGVVVASVAAVGGYTAIFLIAARTAGITAPLGQLLPLAVLVLLAMSVPANIAGWGPREGAAAWAFGAAGLGAAQGVSAAVVYGVLTFASVVPGAVVLAVGWVRSPDKQGEPHA</sequence>
<dbReference type="PANTHER" id="PTHR40277:SF1">
    <property type="entry name" value="BLL5419 PROTEIN"/>
    <property type="match status" value="1"/>
</dbReference>
<proteinExistence type="predicted"/>
<dbReference type="Pfam" id="PF03706">
    <property type="entry name" value="LPG_synthase_TM"/>
    <property type="match status" value="1"/>
</dbReference>
<evidence type="ECO:0000256" key="5">
    <source>
        <dbReference type="ARBA" id="ARBA00023136"/>
    </source>
</evidence>
<feature type="transmembrane region" description="Helical" evidence="6">
    <location>
        <begin position="7"/>
        <end position="27"/>
    </location>
</feature>
<feature type="transmembrane region" description="Helical" evidence="6">
    <location>
        <begin position="275"/>
        <end position="302"/>
    </location>
</feature>
<feature type="transmembrane region" description="Helical" evidence="6">
    <location>
        <begin position="149"/>
        <end position="170"/>
    </location>
</feature>
<keyword evidence="2" id="KW-1003">Cell membrane</keyword>
<name>A0A2S3ZS00_ARTGL</name>
<organism evidence="7 8">
    <name type="scientific">Arthrobacter glacialis</name>
    <dbReference type="NCBI Taxonomy" id="1664"/>
    <lineage>
        <taxon>Bacteria</taxon>
        <taxon>Bacillati</taxon>
        <taxon>Actinomycetota</taxon>
        <taxon>Actinomycetes</taxon>
        <taxon>Micrococcales</taxon>
        <taxon>Micrococcaceae</taxon>
        <taxon>Arthrobacter</taxon>
    </lineage>
</organism>
<feature type="transmembrane region" description="Helical" evidence="6">
    <location>
        <begin position="234"/>
        <end position="255"/>
    </location>
</feature>
<evidence type="ECO:0000313" key="7">
    <source>
        <dbReference type="EMBL" id="POH71782.1"/>
    </source>
</evidence>
<keyword evidence="3 6" id="KW-0812">Transmembrane</keyword>
<feature type="transmembrane region" description="Helical" evidence="6">
    <location>
        <begin position="125"/>
        <end position="142"/>
    </location>
</feature>
<comment type="caution">
    <text evidence="7">The sequence shown here is derived from an EMBL/GenBank/DDBJ whole genome shotgun (WGS) entry which is preliminary data.</text>
</comment>
<keyword evidence="8" id="KW-1185">Reference proteome</keyword>
<dbReference type="Proteomes" id="UP000237061">
    <property type="component" value="Unassembled WGS sequence"/>
</dbReference>
<dbReference type="AlphaFoldDB" id="A0A2S3ZS00"/>
<feature type="transmembrane region" description="Helical" evidence="6">
    <location>
        <begin position="202"/>
        <end position="222"/>
    </location>
</feature>
<evidence type="ECO:0000256" key="2">
    <source>
        <dbReference type="ARBA" id="ARBA00022475"/>
    </source>
</evidence>
<accession>A0A2S3ZS00</accession>
<comment type="subcellular location">
    <subcellularLocation>
        <location evidence="1">Cell membrane</location>
        <topology evidence="1">Multi-pass membrane protein</topology>
    </subcellularLocation>
</comment>
<protein>
    <submittedName>
        <fullName evidence="7">Dolichol-P-glucose synthetase-like protein</fullName>
    </submittedName>
</protein>
<dbReference type="InterPro" id="IPR022791">
    <property type="entry name" value="L-PG_synthase/AglD"/>
</dbReference>
<feature type="transmembrane region" description="Helical" evidence="6">
    <location>
        <begin position="39"/>
        <end position="57"/>
    </location>
</feature>
<gene>
    <name evidence="7" type="ORF">CVS27_18950</name>
</gene>
<evidence type="ECO:0000256" key="3">
    <source>
        <dbReference type="ARBA" id="ARBA00022692"/>
    </source>
</evidence>
<evidence type="ECO:0000313" key="8">
    <source>
        <dbReference type="Proteomes" id="UP000237061"/>
    </source>
</evidence>
<reference evidence="7 8" key="1">
    <citation type="submission" date="2018-01" db="EMBL/GenBank/DDBJ databases">
        <title>Arthrobacter sp. nov., from glaciers in China.</title>
        <authorList>
            <person name="Liu Q."/>
            <person name="Xin Y.-H."/>
        </authorList>
    </citation>
    <scope>NUCLEOTIDE SEQUENCE [LARGE SCALE GENOMIC DNA]</scope>
    <source>
        <strain evidence="7 8">HLT2-12-2</strain>
    </source>
</reference>
<dbReference type="RefSeq" id="WP_103467411.1">
    <property type="nucleotide sequence ID" value="NZ_PPXB01000002.1"/>
</dbReference>
<evidence type="ECO:0000256" key="4">
    <source>
        <dbReference type="ARBA" id="ARBA00022989"/>
    </source>
</evidence>
<dbReference type="OrthoDB" id="4803763at2"/>
<evidence type="ECO:0000256" key="1">
    <source>
        <dbReference type="ARBA" id="ARBA00004651"/>
    </source>
</evidence>
<dbReference type="GO" id="GO:0005886">
    <property type="term" value="C:plasma membrane"/>
    <property type="evidence" value="ECO:0007669"/>
    <property type="project" value="UniProtKB-SubCell"/>
</dbReference>
<dbReference type="PANTHER" id="PTHR40277">
    <property type="entry name" value="BLL5419 PROTEIN"/>
    <property type="match status" value="1"/>
</dbReference>
<evidence type="ECO:0000256" key="6">
    <source>
        <dbReference type="SAM" id="Phobius"/>
    </source>
</evidence>
<keyword evidence="5 6" id="KW-0472">Membrane</keyword>